<reference evidence="1" key="1">
    <citation type="journal article" date="2021" name="New Phytol.">
        <title>Evolutionary innovations through gain and loss of genes in the ectomycorrhizal Boletales.</title>
        <authorList>
            <person name="Wu G."/>
            <person name="Miyauchi S."/>
            <person name="Morin E."/>
            <person name="Kuo A."/>
            <person name="Drula E."/>
            <person name="Varga T."/>
            <person name="Kohler A."/>
            <person name="Feng B."/>
            <person name="Cao Y."/>
            <person name="Lipzen A."/>
            <person name="Daum C."/>
            <person name="Hundley H."/>
            <person name="Pangilinan J."/>
            <person name="Johnson J."/>
            <person name="Barry K."/>
            <person name="LaButti K."/>
            <person name="Ng V."/>
            <person name="Ahrendt S."/>
            <person name="Min B."/>
            <person name="Choi I.G."/>
            <person name="Park H."/>
            <person name="Plett J.M."/>
            <person name="Magnuson J."/>
            <person name="Spatafora J.W."/>
            <person name="Nagy L.G."/>
            <person name="Henrissat B."/>
            <person name="Grigoriev I.V."/>
            <person name="Yang Z.L."/>
            <person name="Xu J."/>
            <person name="Martin F.M."/>
        </authorList>
    </citation>
    <scope>NUCLEOTIDE SEQUENCE</scope>
    <source>
        <strain evidence="1">ATCC 28755</strain>
    </source>
</reference>
<name>A0ACB7ZQ33_9AGAM</name>
<accession>A0ACB7ZQ33</accession>
<dbReference type="EMBL" id="MU269378">
    <property type="protein sequence ID" value="KAH7902937.1"/>
    <property type="molecule type" value="Genomic_DNA"/>
</dbReference>
<proteinExistence type="predicted"/>
<evidence type="ECO:0000313" key="2">
    <source>
        <dbReference type="Proteomes" id="UP000790377"/>
    </source>
</evidence>
<organism evidence="1 2">
    <name type="scientific">Hygrophoropsis aurantiaca</name>
    <dbReference type="NCBI Taxonomy" id="72124"/>
    <lineage>
        <taxon>Eukaryota</taxon>
        <taxon>Fungi</taxon>
        <taxon>Dikarya</taxon>
        <taxon>Basidiomycota</taxon>
        <taxon>Agaricomycotina</taxon>
        <taxon>Agaricomycetes</taxon>
        <taxon>Agaricomycetidae</taxon>
        <taxon>Boletales</taxon>
        <taxon>Coniophorineae</taxon>
        <taxon>Hygrophoropsidaceae</taxon>
        <taxon>Hygrophoropsis</taxon>
    </lineage>
</organism>
<protein>
    <submittedName>
        <fullName evidence="1">Uncharacterized protein</fullName>
    </submittedName>
</protein>
<dbReference type="Proteomes" id="UP000790377">
    <property type="component" value="Unassembled WGS sequence"/>
</dbReference>
<comment type="caution">
    <text evidence="1">The sequence shown here is derived from an EMBL/GenBank/DDBJ whole genome shotgun (WGS) entry which is preliminary data.</text>
</comment>
<keyword evidence="2" id="KW-1185">Reference proteome</keyword>
<gene>
    <name evidence="1" type="ORF">BJ138DRAFT_1168715</name>
</gene>
<evidence type="ECO:0000313" key="1">
    <source>
        <dbReference type="EMBL" id="KAH7902937.1"/>
    </source>
</evidence>
<sequence>MDPPSRTILAILSSILSWFIFIGFYSDGRKLSLEILYRLTLITCWILRCVHGPSDIEKSIALWCLFIGFCPQALVHNHTWSNR</sequence>